<accession>A0A849ADK4</accession>
<dbReference type="RefSeq" id="WP_171200981.1">
    <property type="nucleotide sequence ID" value="NZ_JABEND010000011.1"/>
</dbReference>
<gene>
    <name evidence="4" type="ORF">HKD39_16595</name>
</gene>
<dbReference type="Gene3D" id="3.40.30.10">
    <property type="entry name" value="Glutaredoxin"/>
    <property type="match status" value="1"/>
</dbReference>
<evidence type="ECO:0000256" key="1">
    <source>
        <dbReference type="SAM" id="MobiDB-lite"/>
    </source>
</evidence>
<comment type="caution">
    <text evidence="4">The sequence shown here is derived from an EMBL/GenBank/DDBJ whole genome shotgun (WGS) entry which is preliminary data.</text>
</comment>
<feature type="compositionally biased region" description="Low complexity" evidence="1">
    <location>
        <begin position="67"/>
        <end position="83"/>
    </location>
</feature>
<feature type="domain" description="Thioredoxin-like fold" evidence="3">
    <location>
        <begin position="146"/>
        <end position="279"/>
    </location>
</feature>
<evidence type="ECO:0000256" key="2">
    <source>
        <dbReference type="SAM" id="Phobius"/>
    </source>
</evidence>
<dbReference type="SUPFAM" id="SSF52833">
    <property type="entry name" value="Thioredoxin-like"/>
    <property type="match status" value="1"/>
</dbReference>
<dbReference type="Pfam" id="PF13462">
    <property type="entry name" value="Thioredoxin_4"/>
    <property type="match status" value="1"/>
</dbReference>
<evidence type="ECO:0000259" key="3">
    <source>
        <dbReference type="Pfam" id="PF13462"/>
    </source>
</evidence>
<dbReference type="EMBL" id="JABEND010000011">
    <property type="protein sequence ID" value="NNG37291.1"/>
    <property type="molecule type" value="Genomic_DNA"/>
</dbReference>
<protein>
    <submittedName>
        <fullName evidence="4">Thioredoxin domain-containing protein</fullName>
    </submittedName>
</protein>
<dbReference type="InterPro" id="IPR036249">
    <property type="entry name" value="Thioredoxin-like_sf"/>
</dbReference>
<dbReference type="AlphaFoldDB" id="A0A849ADK4"/>
<organism evidence="4 5">
    <name type="scientific">Nakamurella aerolata</name>
    <dbReference type="NCBI Taxonomy" id="1656892"/>
    <lineage>
        <taxon>Bacteria</taxon>
        <taxon>Bacillati</taxon>
        <taxon>Actinomycetota</taxon>
        <taxon>Actinomycetes</taxon>
        <taxon>Nakamurellales</taxon>
        <taxon>Nakamurellaceae</taxon>
        <taxon>Nakamurella</taxon>
    </lineage>
</organism>
<name>A0A849ADK4_9ACTN</name>
<keyword evidence="2" id="KW-1133">Transmembrane helix</keyword>
<keyword evidence="2" id="KW-0812">Transmembrane</keyword>
<feature type="transmembrane region" description="Helical" evidence="2">
    <location>
        <begin position="90"/>
        <end position="110"/>
    </location>
</feature>
<sequence length="316" mass="33060">MGNAATSSFAALRRTQRMPTSTSRQHAAENEEYTVAKGSDPKRPGAQASSGTRPPRPSNNGPKVPNRSGAGRQSVAAARRSSAGSNRTQLIIGGVAIVVIAAIVVVGLVLNKKNTAVQGDPNYVATKATATVQDGAILLKAGNPAKTIDLYEDAMCPICGQFEEQYGKQLAQQVDDGNIAVRLQMLHFLNRASSSGDYSQRAAGALLAVATEAGDQPGLVLKYHSAIFSPDFQPQEGSGNKTNQELADLAQQTGVPAATVKSIADGKYVQQAADSAKKAEDDLSAKFGQNWGTPMVLDGGAPVNTQQTDWLTKLIG</sequence>
<evidence type="ECO:0000313" key="4">
    <source>
        <dbReference type="EMBL" id="NNG37291.1"/>
    </source>
</evidence>
<proteinExistence type="predicted"/>
<keyword evidence="2" id="KW-0472">Membrane</keyword>
<dbReference type="InterPro" id="IPR012336">
    <property type="entry name" value="Thioredoxin-like_fold"/>
</dbReference>
<reference evidence="4 5" key="1">
    <citation type="submission" date="2020-05" db="EMBL/GenBank/DDBJ databases">
        <title>Nakamurella sp. DB0629 isolated from air conditioner.</title>
        <authorList>
            <person name="Kim D.H."/>
            <person name="Kim D.-U."/>
        </authorList>
    </citation>
    <scope>NUCLEOTIDE SEQUENCE [LARGE SCALE GENOMIC DNA]</scope>
    <source>
        <strain evidence="4 5">DB0629</strain>
    </source>
</reference>
<feature type="region of interest" description="Disordered" evidence="1">
    <location>
        <begin position="1"/>
        <end position="83"/>
    </location>
</feature>
<evidence type="ECO:0000313" key="5">
    <source>
        <dbReference type="Proteomes" id="UP000562984"/>
    </source>
</evidence>
<keyword evidence="5" id="KW-1185">Reference proteome</keyword>
<dbReference type="Proteomes" id="UP000562984">
    <property type="component" value="Unassembled WGS sequence"/>
</dbReference>